<proteinExistence type="predicted"/>
<comment type="caution">
    <text evidence="2">The sequence shown here is derived from an EMBL/GenBank/DDBJ whole genome shotgun (WGS) entry which is preliminary data.</text>
</comment>
<name>A0A426FGK8_BIBTR</name>
<dbReference type="Pfam" id="PF20591">
    <property type="entry name" value="DUF6792"/>
    <property type="match status" value="1"/>
</dbReference>
<feature type="domain" description="DUF6792" evidence="1">
    <location>
        <begin position="42"/>
        <end position="150"/>
    </location>
</feature>
<gene>
    <name evidence="2" type="ORF">EIM44_09065</name>
</gene>
<evidence type="ECO:0000313" key="3">
    <source>
        <dbReference type="Proteomes" id="UP000276010"/>
    </source>
</evidence>
<dbReference type="EMBL" id="RRUC01000040">
    <property type="protein sequence ID" value="RRN01663.1"/>
    <property type="molecule type" value="Genomic_DNA"/>
</dbReference>
<sequence length="152" mass="16494">MNNDALLANLSYVNLIDSKGVILKDISEMLNAKNWSQNQINELYKNYDILAQKSTKSGYSGTIVRNKHTNEIIVSHKGTQSAQDWLQDGILVIKGLPQAQASDAKAFVDDAIKSGLIKGNFRNVGHSLGHAIATVVHLTTNNSTGATGFNIK</sequence>
<dbReference type="AlphaFoldDB" id="A0A426FGK8"/>
<evidence type="ECO:0000313" key="2">
    <source>
        <dbReference type="EMBL" id="RRN01663.1"/>
    </source>
</evidence>
<accession>A0A426FGK8</accession>
<dbReference type="SUPFAM" id="SSF53474">
    <property type="entry name" value="alpha/beta-Hydrolases"/>
    <property type="match status" value="1"/>
</dbReference>
<organism evidence="2 3">
    <name type="scientific">Bibersteinia trehalosi</name>
    <name type="common">Pasteurella trehalosi</name>
    <dbReference type="NCBI Taxonomy" id="47735"/>
    <lineage>
        <taxon>Bacteria</taxon>
        <taxon>Pseudomonadati</taxon>
        <taxon>Pseudomonadota</taxon>
        <taxon>Gammaproteobacteria</taxon>
        <taxon>Pasteurellales</taxon>
        <taxon>Pasteurellaceae</taxon>
        <taxon>Bibersteinia</taxon>
    </lineage>
</organism>
<dbReference type="Proteomes" id="UP000276010">
    <property type="component" value="Unassembled WGS sequence"/>
</dbReference>
<dbReference type="Gene3D" id="3.40.50.1820">
    <property type="entry name" value="alpha/beta hydrolase"/>
    <property type="match status" value="1"/>
</dbReference>
<evidence type="ECO:0000259" key="1">
    <source>
        <dbReference type="Pfam" id="PF20591"/>
    </source>
</evidence>
<dbReference type="RefSeq" id="WP_125135186.1">
    <property type="nucleotide sequence ID" value="NZ_RRUC01000040.1"/>
</dbReference>
<protein>
    <recommendedName>
        <fullName evidence="1">DUF6792 domain-containing protein</fullName>
    </recommendedName>
</protein>
<dbReference type="InterPro" id="IPR046742">
    <property type="entry name" value="DUF6792"/>
</dbReference>
<reference evidence="2 3" key="1">
    <citation type="submission" date="2018-11" db="EMBL/GenBank/DDBJ databases">
        <title>Whole genome sequence of Bibersteinia trehalosi strain OADDL-BT1 an multidrug resistant pathogen isolate.</title>
        <authorList>
            <person name="Couger M."/>
            <person name="Ramachandran A."/>
        </authorList>
    </citation>
    <scope>NUCLEOTIDE SEQUENCE [LARGE SCALE GENOMIC DNA]</scope>
    <source>
        <strain evidence="2 3">OADDL-BT1</strain>
    </source>
</reference>
<dbReference type="InterPro" id="IPR029058">
    <property type="entry name" value="AB_hydrolase_fold"/>
</dbReference>